<organism evidence="1 2">
    <name type="scientific">Trichinella zimbabwensis</name>
    <dbReference type="NCBI Taxonomy" id="268475"/>
    <lineage>
        <taxon>Eukaryota</taxon>
        <taxon>Metazoa</taxon>
        <taxon>Ecdysozoa</taxon>
        <taxon>Nematoda</taxon>
        <taxon>Enoplea</taxon>
        <taxon>Dorylaimia</taxon>
        <taxon>Trichinellida</taxon>
        <taxon>Trichinellidae</taxon>
        <taxon>Trichinella</taxon>
    </lineage>
</organism>
<gene>
    <name evidence="1" type="ORF">T11_6814</name>
</gene>
<comment type="caution">
    <text evidence="1">The sequence shown here is derived from an EMBL/GenBank/DDBJ whole genome shotgun (WGS) entry which is preliminary data.</text>
</comment>
<dbReference type="EMBL" id="JYDP01000266">
    <property type="protein sequence ID" value="KRZ01715.1"/>
    <property type="molecule type" value="Genomic_DNA"/>
</dbReference>
<dbReference type="Proteomes" id="UP000055024">
    <property type="component" value="Unassembled WGS sequence"/>
</dbReference>
<evidence type="ECO:0000313" key="2">
    <source>
        <dbReference type="Proteomes" id="UP000055024"/>
    </source>
</evidence>
<proteinExistence type="predicted"/>
<accession>A0A0V1GUR4</accession>
<reference evidence="1 2" key="1">
    <citation type="submission" date="2015-01" db="EMBL/GenBank/DDBJ databases">
        <title>Evolution of Trichinella species and genotypes.</title>
        <authorList>
            <person name="Korhonen P.K."/>
            <person name="Edoardo P."/>
            <person name="Giuseppe L.R."/>
            <person name="Gasser R.B."/>
        </authorList>
    </citation>
    <scope>NUCLEOTIDE SEQUENCE [LARGE SCALE GENOMIC DNA]</scope>
    <source>
        <strain evidence="1">ISS1029</strain>
    </source>
</reference>
<keyword evidence="2" id="KW-1185">Reference proteome</keyword>
<sequence length="106" mass="11442">MVAECNNDMVHDQFGLSSSASVDSGIEQASSASRTVITSQRCEFEAISSPLLCFVVTNSAILRDWHTSWEKAKNLDSAPALPGIFPVVDLLGRNVTRSGAALYDYC</sequence>
<evidence type="ECO:0000313" key="1">
    <source>
        <dbReference type="EMBL" id="KRZ01715.1"/>
    </source>
</evidence>
<dbReference type="AlphaFoldDB" id="A0A0V1GUR4"/>
<name>A0A0V1GUR4_9BILA</name>
<protein>
    <submittedName>
        <fullName evidence="1">Uncharacterized protein</fullName>
    </submittedName>
</protein>